<feature type="transmembrane region" description="Helical" evidence="1">
    <location>
        <begin position="55"/>
        <end position="73"/>
    </location>
</feature>
<keyword evidence="1" id="KW-1133">Transmembrane helix</keyword>
<feature type="transmembrane region" description="Helical" evidence="1">
    <location>
        <begin position="136"/>
        <end position="153"/>
    </location>
</feature>
<feature type="transmembrane region" description="Helical" evidence="1">
    <location>
        <begin position="327"/>
        <end position="348"/>
    </location>
</feature>
<dbReference type="Pfam" id="PF09925">
    <property type="entry name" value="DUF2157"/>
    <property type="match status" value="1"/>
</dbReference>
<evidence type="ECO:0000259" key="2">
    <source>
        <dbReference type="Pfam" id="PF09925"/>
    </source>
</evidence>
<feature type="transmembrane region" description="Helical" evidence="1">
    <location>
        <begin position="159"/>
        <end position="177"/>
    </location>
</feature>
<feature type="transmembrane region" description="Helical" evidence="1">
    <location>
        <begin position="304"/>
        <end position="321"/>
    </location>
</feature>
<feature type="transmembrane region" description="Helical" evidence="1">
    <location>
        <begin position="197"/>
        <end position="215"/>
    </location>
</feature>
<feature type="transmembrane region" description="Helical" evidence="1">
    <location>
        <begin position="110"/>
        <end position="129"/>
    </location>
</feature>
<dbReference type="EMBL" id="CP051775">
    <property type="protein sequence ID" value="QJE74456.1"/>
    <property type="molecule type" value="Genomic_DNA"/>
</dbReference>
<feature type="domain" description="DUF2157" evidence="2">
    <location>
        <begin position="2"/>
        <end position="128"/>
    </location>
</feature>
<evidence type="ECO:0000313" key="4">
    <source>
        <dbReference type="Proteomes" id="UP000501891"/>
    </source>
</evidence>
<sequence>MLDAQTAARIAAFEAGRGRVRLPSALAALGGFAVALGIVAIVSANWDAIPLEVKLGLHGALNVVLGLLAWHWLKPGPGGNRAEVALLLLSASTLAFIAHVGQGFQLQGSALGLVSFWLALVTPFTLAFVRGQFHRVLWACGVVVWLYLLLDRYQAWLDARMLSGLALMVPVAAFYGLRGAAPSLDPGWVRLFRDGALSALAVMASIFLAHGHFVFQSPRADLLTEKAILGVGGSLLLLTAHFALAEGRRREARPLGFLLGSVPVGIVLPTFLPAVPQTLSTALLFCAGWVTVAVLALRHHEPGLFKLAVALVALRVFGVFLEAAGGLMATGFGLVLAGALLMGLGVAARKVIAWGGPRAAGA</sequence>
<name>A0A858RBY4_9PROT</name>
<proteinExistence type="predicted"/>
<feature type="transmembrane region" description="Helical" evidence="1">
    <location>
        <begin position="227"/>
        <end position="245"/>
    </location>
</feature>
<keyword evidence="1" id="KW-0812">Transmembrane</keyword>
<dbReference type="AlphaFoldDB" id="A0A858RBY4"/>
<gene>
    <name evidence="3" type="ORF">HHL28_16505</name>
</gene>
<accession>A0A858RBY4</accession>
<keyword evidence="1" id="KW-0472">Membrane</keyword>
<keyword evidence="4" id="KW-1185">Reference proteome</keyword>
<dbReference type="InterPro" id="IPR018677">
    <property type="entry name" value="DUF2157"/>
</dbReference>
<protein>
    <submittedName>
        <fullName evidence="3">DUF2157 domain-containing protein</fullName>
    </submittedName>
</protein>
<evidence type="ECO:0000256" key="1">
    <source>
        <dbReference type="SAM" id="Phobius"/>
    </source>
</evidence>
<reference evidence="3" key="1">
    <citation type="submission" date="2020-04" db="EMBL/GenBank/DDBJ databases">
        <title>A desert anoxygenic phototrophic bacterium fixes CO2 using RubisCO under aerobic conditions.</title>
        <authorList>
            <person name="Tang K."/>
        </authorList>
    </citation>
    <scope>NUCLEOTIDE SEQUENCE [LARGE SCALE GENOMIC DNA]</scope>
    <source>
        <strain evidence="3">MIMtkB3</strain>
    </source>
</reference>
<feature type="transmembrane region" description="Helical" evidence="1">
    <location>
        <begin position="278"/>
        <end position="297"/>
    </location>
</feature>
<dbReference type="KEGG" id="acru:HHL28_16505"/>
<feature type="transmembrane region" description="Helical" evidence="1">
    <location>
        <begin position="85"/>
        <end position="104"/>
    </location>
</feature>
<feature type="transmembrane region" description="Helical" evidence="1">
    <location>
        <begin position="25"/>
        <end position="43"/>
    </location>
</feature>
<evidence type="ECO:0000313" key="3">
    <source>
        <dbReference type="EMBL" id="QJE74456.1"/>
    </source>
</evidence>
<feature type="transmembrane region" description="Helical" evidence="1">
    <location>
        <begin position="252"/>
        <end position="272"/>
    </location>
</feature>
<dbReference type="Proteomes" id="UP000501891">
    <property type="component" value="Chromosome"/>
</dbReference>
<organism evidence="3 4">
    <name type="scientific">Aerophototrophica crusticola</name>
    <dbReference type="NCBI Taxonomy" id="1709002"/>
    <lineage>
        <taxon>Bacteria</taxon>
        <taxon>Pseudomonadati</taxon>
        <taxon>Pseudomonadota</taxon>
        <taxon>Alphaproteobacteria</taxon>
        <taxon>Rhodospirillales</taxon>
        <taxon>Rhodospirillaceae</taxon>
        <taxon>Aerophototrophica</taxon>
    </lineage>
</organism>